<dbReference type="AlphaFoldDB" id="A0A3R7LXS4"/>
<dbReference type="Pfam" id="PF18738">
    <property type="entry name" value="HEPN_DZIP3"/>
    <property type="match status" value="1"/>
</dbReference>
<organism evidence="4 5">
    <name type="scientific">Penaeus vannamei</name>
    <name type="common">Whiteleg shrimp</name>
    <name type="synonym">Litopenaeus vannamei</name>
    <dbReference type="NCBI Taxonomy" id="6689"/>
    <lineage>
        <taxon>Eukaryota</taxon>
        <taxon>Metazoa</taxon>
        <taxon>Ecdysozoa</taxon>
        <taxon>Arthropoda</taxon>
        <taxon>Crustacea</taxon>
        <taxon>Multicrustacea</taxon>
        <taxon>Malacostraca</taxon>
        <taxon>Eumalacostraca</taxon>
        <taxon>Eucarida</taxon>
        <taxon>Decapoda</taxon>
        <taxon>Dendrobranchiata</taxon>
        <taxon>Penaeoidea</taxon>
        <taxon>Penaeidae</taxon>
        <taxon>Penaeus</taxon>
    </lineage>
</organism>
<evidence type="ECO:0000313" key="4">
    <source>
        <dbReference type="EMBL" id="ROT67388.1"/>
    </source>
</evidence>
<proteinExistence type="predicted"/>
<reference evidence="4 5" key="1">
    <citation type="submission" date="2018-04" db="EMBL/GenBank/DDBJ databases">
        <authorList>
            <person name="Zhang X."/>
            <person name="Yuan J."/>
            <person name="Li F."/>
            <person name="Xiang J."/>
        </authorList>
    </citation>
    <scope>NUCLEOTIDE SEQUENCE [LARGE SCALE GENOMIC DNA]</scope>
    <source>
        <tissue evidence="4">Muscle</tissue>
    </source>
</reference>
<evidence type="ECO:0000259" key="3">
    <source>
        <dbReference type="Pfam" id="PF18738"/>
    </source>
</evidence>
<protein>
    <recommendedName>
        <fullName evidence="6">NACHT domain-containing protein</fullName>
    </recommendedName>
</protein>
<gene>
    <name evidence="4" type="ORF">C7M84_014542</name>
</gene>
<evidence type="ECO:0008006" key="6">
    <source>
        <dbReference type="Google" id="ProtNLM"/>
    </source>
</evidence>
<dbReference type="PANTHER" id="PTHR46844">
    <property type="entry name" value="SLR5058 PROTEIN"/>
    <property type="match status" value="1"/>
</dbReference>
<dbReference type="EMBL" id="QCYY01002816">
    <property type="protein sequence ID" value="ROT67388.1"/>
    <property type="molecule type" value="Genomic_DNA"/>
</dbReference>
<evidence type="ECO:0000313" key="5">
    <source>
        <dbReference type="Proteomes" id="UP000283509"/>
    </source>
</evidence>
<dbReference type="PROSITE" id="PS00675">
    <property type="entry name" value="SIGMA54_INTERACT_1"/>
    <property type="match status" value="1"/>
</dbReference>
<keyword evidence="5" id="KW-1185">Reference proteome</keyword>
<dbReference type="InterPro" id="IPR007111">
    <property type="entry name" value="NACHT_NTPase"/>
</dbReference>
<dbReference type="InterPro" id="IPR027417">
    <property type="entry name" value="P-loop_NTPase"/>
</dbReference>
<name>A0A3R7LXS4_PENVA</name>
<sequence>MASGTVLTEVPNSNYYKYQSCMFVIANQEMYRIYLWLYKGRPDQYVGDYIRTENLLRQMRLGRHEKVLLDAETSVAKFDISFLYKLLQFTCGLSPASDRIWHDPEESQKGSLEHILHRLKDIRNSLSHEQQFFMFMTLEDLRDREKELSQLLAKALELAGEKSARPDEASRAITKMKDKLQDIISKPIPSGFTLQNFAALGRQEMRKLCATVSGVLPEVVVQQAQTASTTTASVQELPLNQLLRWSCEDTKLPHVILVTGDTGTGKTSLCRHIFNSWVSGADSLVDLQECDLVVSIQCSEVFTSDVVRLLEDTLPQTVKACGQSEVLEKLSSLKVLWLVDGYEEATREAKGLLRCLVEKRGLLHTILVTTRPEHSLEFIKEVVQNASLFCRESPPVGSPSSRSQYERSQHGS</sequence>
<evidence type="ECO:0000256" key="1">
    <source>
        <dbReference type="SAM" id="MobiDB-lite"/>
    </source>
</evidence>
<dbReference type="OrthoDB" id="6351874at2759"/>
<feature type="region of interest" description="Disordered" evidence="1">
    <location>
        <begin position="393"/>
        <end position="412"/>
    </location>
</feature>
<feature type="domain" description="DZIP3-like HEPN" evidence="3">
    <location>
        <begin position="74"/>
        <end position="131"/>
    </location>
</feature>
<reference evidence="4 5" key="2">
    <citation type="submission" date="2019-01" db="EMBL/GenBank/DDBJ databases">
        <title>The decoding of complex shrimp genome reveals the adaptation for benthos swimmer, frequently molting mechanism and breeding impact on genome.</title>
        <authorList>
            <person name="Sun Y."/>
            <person name="Gao Y."/>
            <person name="Yu Y."/>
        </authorList>
    </citation>
    <scope>NUCLEOTIDE SEQUENCE [LARGE SCALE GENOMIC DNA]</scope>
    <source>
        <tissue evidence="4">Muscle</tissue>
    </source>
</reference>
<dbReference type="InterPro" id="IPR025662">
    <property type="entry name" value="Sigma_54_int_dom_ATP-bd_1"/>
</dbReference>
<dbReference type="Pfam" id="PF05729">
    <property type="entry name" value="NACHT"/>
    <property type="match status" value="1"/>
</dbReference>
<dbReference type="Gene3D" id="3.40.50.300">
    <property type="entry name" value="P-loop containing nucleotide triphosphate hydrolases"/>
    <property type="match status" value="1"/>
</dbReference>
<dbReference type="Proteomes" id="UP000283509">
    <property type="component" value="Unassembled WGS sequence"/>
</dbReference>
<accession>A0A3R7LXS4</accession>
<dbReference type="SUPFAM" id="SSF52540">
    <property type="entry name" value="P-loop containing nucleoside triphosphate hydrolases"/>
    <property type="match status" value="1"/>
</dbReference>
<evidence type="ECO:0000259" key="2">
    <source>
        <dbReference type="Pfam" id="PF05729"/>
    </source>
</evidence>
<feature type="domain" description="NACHT" evidence="2">
    <location>
        <begin position="254"/>
        <end position="383"/>
    </location>
</feature>
<comment type="caution">
    <text evidence="4">The sequence shown here is derived from an EMBL/GenBank/DDBJ whole genome shotgun (WGS) entry which is preliminary data.</text>
</comment>
<dbReference type="PANTHER" id="PTHR46844:SF1">
    <property type="entry name" value="SLR5058 PROTEIN"/>
    <property type="match status" value="1"/>
</dbReference>
<dbReference type="InterPro" id="IPR041249">
    <property type="entry name" value="HEPN_DZIP3"/>
</dbReference>